<sequence length="24" mass="2803">MLWGEIRRGRSPPPSLKILEIILQ</sequence>
<gene>
    <name evidence="1" type="ORF">BpHYR1_039855</name>
</gene>
<protein>
    <submittedName>
        <fullName evidence="1">Uncharacterized protein</fullName>
    </submittedName>
</protein>
<dbReference type="AlphaFoldDB" id="A0A3M7PV34"/>
<dbReference type="Proteomes" id="UP000276133">
    <property type="component" value="Unassembled WGS sequence"/>
</dbReference>
<comment type="caution">
    <text evidence="1">The sequence shown here is derived from an EMBL/GenBank/DDBJ whole genome shotgun (WGS) entry which is preliminary data.</text>
</comment>
<keyword evidence="2" id="KW-1185">Reference proteome</keyword>
<reference evidence="1 2" key="1">
    <citation type="journal article" date="2018" name="Sci. Rep.">
        <title>Genomic signatures of local adaptation to the degree of environmental predictability in rotifers.</title>
        <authorList>
            <person name="Franch-Gras L."/>
            <person name="Hahn C."/>
            <person name="Garcia-Roger E.M."/>
            <person name="Carmona M.J."/>
            <person name="Serra M."/>
            <person name="Gomez A."/>
        </authorList>
    </citation>
    <scope>NUCLEOTIDE SEQUENCE [LARGE SCALE GENOMIC DNA]</scope>
    <source>
        <strain evidence="1">HYR1</strain>
    </source>
</reference>
<dbReference type="EMBL" id="REGN01008687">
    <property type="protein sequence ID" value="RNA02987.1"/>
    <property type="molecule type" value="Genomic_DNA"/>
</dbReference>
<name>A0A3M7PV34_BRAPC</name>
<evidence type="ECO:0000313" key="1">
    <source>
        <dbReference type="EMBL" id="RNA02987.1"/>
    </source>
</evidence>
<organism evidence="1 2">
    <name type="scientific">Brachionus plicatilis</name>
    <name type="common">Marine rotifer</name>
    <name type="synonym">Brachionus muelleri</name>
    <dbReference type="NCBI Taxonomy" id="10195"/>
    <lineage>
        <taxon>Eukaryota</taxon>
        <taxon>Metazoa</taxon>
        <taxon>Spiralia</taxon>
        <taxon>Gnathifera</taxon>
        <taxon>Rotifera</taxon>
        <taxon>Eurotatoria</taxon>
        <taxon>Monogononta</taxon>
        <taxon>Pseudotrocha</taxon>
        <taxon>Ploima</taxon>
        <taxon>Brachionidae</taxon>
        <taxon>Brachionus</taxon>
    </lineage>
</organism>
<proteinExistence type="predicted"/>
<accession>A0A3M7PV34</accession>
<evidence type="ECO:0000313" key="2">
    <source>
        <dbReference type="Proteomes" id="UP000276133"/>
    </source>
</evidence>